<dbReference type="SFLD" id="SFLDG01017">
    <property type="entry name" value="Polyprenyl_Transferase_Like"/>
    <property type="match status" value="1"/>
</dbReference>
<protein>
    <recommendedName>
        <fullName evidence="4">Farnesyl diphosphate synthase</fullName>
        <ecNumber evidence="3">2.5.1.10</ecNumber>
    </recommendedName>
    <alternativeName>
        <fullName evidence="10">(2E,6E)-farnesyl diphosphate synthase</fullName>
    </alternativeName>
    <alternativeName>
        <fullName evidence="9">Geranyltranstransferase</fullName>
    </alternativeName>
</protein>
<keyword evidence="5 12" id="KW-0808">Transferase</keyword>
<dbReference type="FunFam" id="1.10.600.10:FF:000001">
    <property type="entry name" value="Geranylgeranyl diphosphate synthase"/>
    <property type="match status" value="1"/>
</dbReference>
<dbReference type="NCBIfam" id="NF045485">
    <property type="entry name" value="FPPsyn"/>
    <property type="match status" value="1"/>
</dbReference>
<dbReference type="Gene3D" id="1.10.600.10">
    <property type="entry name" value="Farnesyl Diphosphate Synthase"/>
    <property type="match status" value="1"/>
</dbReference>
<evidence type="ECO:0000313" key="13">
    <source>
        <dbReference type="EMBL" id="NYB73912.1"/>
    </source>
</evidence>
<dbReference type="CDD" id="cd00685">
    <property type="entry name" value="Trans_IPPS_HT"/>
    <property type="match status" value="1"/>
</dbReference>
<evidence type="ECO:0000256" key="9">
    <source>
        <dbReference type="ARBA" id="ARBA00032380"/>
    </source>
</evidence>
<dbReference type="SUPFAM" id="SSF48576">
    <property type="entry name" value="Terpenoid synthases"/>
    <property type="match status" value="1"/>
</dbReference>
<dbReference type="InterPro" id="IPR008949">
    <property type="entry name" value="Isoprenoid_synthase_dom_sf"/>
</dbReference>
<sequence length="295" mass="32345">MNFNSWLENKINNIENFIINIIGEENNPQGVIYEAMNYSLLSGGKRLRPVLLLASYELFKDNSTDVMPFACSMEMIHTYSLIHDDLPAMDNDDYRRGKLSNHKRYGEAIAILAGDGLLNKAFETGIKACLSCDDKSRGLGALNIIAKASGVDGMIGGQVVDMSGHEKIKTLEDLKHMYSLKTGAIIKSSIIAGAILGGADESELKSLEIFADKIGLAFQIEDDILDVTSTLEKLGKKTGSDIANDKITYLSFVSIEEAQSHAEQLTKEATEALSIFGDKAKYLIELAESLTKRDH</sequence>
<evidence type="ECO:0000256" key="3">
    <source>
        <dbReference type="ARBA" id="ARBA00012439"/>
    </source>
</evidence>
<evidence type="ECO:0000256" key="7">
    <source>
        <dbReference type="ARBA" id="ARBA00022842"/>
    </source>
</evidence>
<evidence type="ECO:0000256" key="5">
    <source>
        <dbReference type="ARBA" id="ARBA00022679"/>
    </source>
</evidence>
<dbReference type="PROSITE" id="PS00723">
    <property type="entry name" value="POLYPRENYL_SYNTHASE_1"/>
    <property type="match status" value="1"/>
</dbReference>
<evidence type="ECO:0000256" key="10">
    <source>
        <dbReference type="ARBA" id="ARBA00032873"/>
    </source>
</evidence>
<evidence type="ECO:0000256" key="12">
    <source>
        <dbReference type="RuleBase" id="RU004466"/>
    </source>
</evidence>
<dbReference type="GO" id="GO:0016114">
    <property type="term" value="P:terpenoid biosynthetic process"/>
    <property type="evidence" value="ECO:0007669"/>
    <property type="project" value="UniProtKB-ARBA"/>
</dbReference>
<dbReference type="Pfam" id="PF00348">
    <property type="entry name" value="polyprenyl_synt"/>
    <property type="match status" value="1"/>
</dbReference>
<evidence type="ECO:0000256" key="6">
    <source>
        <dbReference type="ARBA" id="ARBA00022723"/>
    </source>
</evidence>
<keyword evidence="6" id="KW-0479">Metal-binding</keyword>
<organism evidence="13 14">
    <name type="scientific">Sedimentibacter hydroxybenzoicus DSM 7310</name>
    <dbReference type="NCBI Taxonomy" id="1123245"/>
    <lineage>
        <taxon>Bacteria</taxon>
        <taxon>Bacillati</taxon>
        <taxon>Bacillota</taxon>
        <taxon>Tissierellia</taxon>
        <taxon>Sedimentibacter</taxon>
    </lineage>
</organism>
<dbReference type="InterPro" id="IPR000092">
    <property type="entry name" value="Polyprenyl_synt"/>
</dbReference>
<evidence type="ECO:0000256" key="1">
    <source>
        <dbReference type="ARBA" id="ARBA00001946"/>
    </source>
</evidence>
<evidence type="ECO:0000256" key="2">
    <source>
        <dbReference type="ARBA" id="ARBA00006706"/>
    </source>
</evidence>
<reference evidence="13" key="1">
    <citation type="submission" date="2020-07" db="EMBL/GenBank/DDBJ databases">
        <title>Genomic analysis of a strain of Sedimentibacter Hydroxybenzoicus DSM7310.</title>
        <authorList>
            <person name="Ma S."/>
        </authorList>
    </citation>
    <scope>NUCLEOTIDE SEQUENCE</scope>
    <source>
        <strain evidence="13">DSM 7310</strain>
    </source>
</reference>
<dbReference type="EMBL" id="JACBNQ010000005">
    <property type="protein sequence ID" value="NYB73912.1"/>
    <property type="molecule type" value="Genomic_DNA"/>
</dbReference>
<dbReference type="PANTHER" id="PTHR43281:SF1">
    <property type="entry name" value="FARNESYL DIPHOSPHATE SYNTHASE"/>
    <property type="match status" value="1"/>
</dbReference>
<evidence type="ECO:0000256" key="11">
    <source>
        <dbReference type="ARBA" id="ARBA00049399"/>
    </source>
</evidence>
<dbReference type="EC" id="2.5.1.10" evidence="3"/>
<comment type="cofactor">
    <cofactor evidence="1">
        <name>Mg(2+)</name>
        <dbReference type="ChEBI" id="CHEBI:18420"/>
    </cofactor>
</comment>
<dbReference type="PROSITE" id="PS00444">
    <property type="entry name" value="POLYPRENYL_SYNTHASE_2"/>
    <property type="match status" value="1"/>
</dbReference>
<keyword evidence="7" id="KW-0460">Magnesium</keyword>
<evidence type="ECO:0000256" key="8">
    <source>
        <dbReference type="ARBA" id="ARBA00023229"/>
    </source>
</evidence>
<dbReference type="InterPro" id="IPR053378">
    <property type="entry name" value="Prenyl_diphosphate_synthase"/>
</dbReference>
<comment type="similarity">
    <text evidence="2 12">Belongs to the FPP/GGPP synthase family.</text>
</comment>
<evidence type="ECO:0000256" key="4">
    <source>
        <dbReference type="ARBA" id="ARBA00015100"/>
    </source>
</evidence>
<accession>A0A974GVY7</accession>
<dbReference type="InterPro" id="IPR033749">
    <property type="entry name" value="Polyprenyl_synt_CS"/>
</dbReference>
<name>A0A974GVY7_SEDHY</name>
<keyword evidence="8" id="KW-0414">Isoprene biosynthesis</keyword>
<keyword evidence="14" id="KW-1185">Reference proteome</keyword>
<dbReference type="RefSeq" id="WP_179237603.1">
    <property type="nucleotide sequence ID" value="NZ_JACBNQ010000005.1"/>
</dbReference>
<proteinExistence type="inferred from homology"/>
<comment type="caution">
    <text evidence="13">The sequence shown here is derived from an EMBL/GenBank/DDBJ whole genome shotgun (WGS) entry which is preliminary data.</text>
</comment>
<dbReference type="GO" id="GO:0046872">
    <property type="term" value="F:metal ion binding"/>
    <property type="evidence" value="ECO:0007669"/>
    <property type="project" value="UniProtKB-KW"/>
</dbReference>
<dbReference type="SFLD" id="SFLDS00005">
    <property type="entry name" value="Isoprenoid_Synthase_Type_I"/>
    <property type="match status" value="1"/>
</dbReference>
<comment type="catalytic activity">
    <reaction evidence="11">
        <text>isopentenyl diphosphate + (2E)-geranyl diphosphate = (2E,6E)-farnesyl diphosphate + diphosphate</text>
        <dbReference type="Rhea" id="RHEA:19361"/>
        <dbReference type="ChEBI" id="CHEBI:33019"/>
        <dbReference type="ChEBI" id="CHEBI:58057"/>
        <dbReference type="ChEBI" id="CHEBI:128769"/>
        <dbReference type="ChEBI" id="CHEBI:175763"/>
        <dbReference type="EC" id="2.5.1.10"/>
    </reaction>
</comment>
<dbReference type="GO" id="GO:0004337">
    <property type="term" value="F:(2E,6E)-farnesyl diphosphate synthase activity"/>
    <property type="evidence" value="ECO:0007669"/>
    <property type="project" value="UniProtKB-EC"/>
</dbReference>
<dbReference type="Proteomes" id="UP000611629">
    <property type="component" value="Unassembled WGS sequence"/>
</dbReference>
<dbReference type="AlphaFoldDB" id="A0A974GVY7"/>
<dbReference type="GO" id="GO:0005737">
    <property type="term" value="C:cytoplasm"/>
    <property type="evidence" value="ECO:0007669"/>
    <property type="project" value="UniProtKB-ARBA"/>
</dbReference>
<gene>
    <name evidence="13" type="ORF">HZF24_07135</name>
</gene>
<evidence type="ECO:0000313" key="14">
    <source>
        <dbReference type="Proteomes" id="UP000611629"/>
    </source>
</evidence>
<dbReference type="PANTHER" id="PTHR43281">
    <property type="entry name" value="FARNESYL DIPHOSPHATE SYNTHASE"/>
    <property type="match status" value="1"/>
</dbReference>